<organism evidence="2 3">
    <name type="scientific">Amycolatopsis mongoliensis</name>
    <dbReference type="NCBI Taxonomy" id="715475"/>
    <lineage>
        <taxon>Bacteria</taxon>
        <taxon>Bacillati</taxon>
        <taxon>Actinomycetota</taxon>
        <taxon>Actinomycetes</taxon>
        <taxon>Pseudonocardiales</taxon>
        <taxon>Pseudonocardiaceae</taxon>
        <taxon>Amycolatopsis</taxon>
    </lineage>
</organism>
<protein>
    <recommendedName>
        <fullName evidence="4">DUF1453 domain-containing protein</fullName>
    </recommendedName>
</protein>
<feature type="transmembrane region" description="Helical" evidence="1">
    <location>
        <begin position="34"/>
        <end position="53"/>
    </location>
</feature>
<sequence length="180" mass="18828">MSPLVQAEIVNAAVLAAVLQADLGRSRKLTASRLVRPILLAALIVPLFMQSVTTQGNGLTLEIAGVAAGVVGGLIALALIRVNHNPDTGKNATAAGWGYAALWVVVIGARAAFSYGAMHWFPIRLGRWLIDNAIPAAAITDALIFMAVAMLLTRTIGLAIRSRALAAAQREAVDAEVSRI</sequence>
<dbReference type="KEGG" id="amog:QRX60_47610"/>
<evidence type="ECO:0000256" key="1">
    <source>
        <dbReference type="SAM" id="Phobius"/>
    </source>
</evidence>
<name>A0A9Y2JRG4_9PSEU</name>
<feature type="transmembrane region" description="Helical" evidence="1">
    <location>
        <begin position="59"/>
        <end position="80"/>
    </location>
</feature>
<reference evidence="2 3" key="1">
    <citation type="submission" date="2023-06" db="EMBL/GenBank/DDBJ databases">
        <authorList>
            <person name="Oyuntsetseg B."/>
            <person name="Kim S.B."/>
        </authorList>
    </citation>
    <scope>NUCLEOTIDE SEQUENCE [LARGE SCALE GENOMIC DNA]</scope>
    <source>
        <strain evidence="2 3">4-36</strain>
    </source>
</reference>
<accession>A0A9Y2JRG4</accession>
<dbReference type="EMBL" id="CP127295">
    <property type="protein sequence ID" value="WIY01609.1"/>
    <property type="molecule type" value="Genomic_DNA"/>
</dbReference>
<dbReference type="RefSeq" id="WP_285998054.1">
    <property type="nucleotide sequence ID" value="NZ_CP127295.1"/>
</dbReference>
<proteinExistence type="predicted"/>
<feature type="transmembrane region" description="Helical" evidence="1">
    <location>
        <begin position="92"/>
        <end position="113"/>
    </location>
</feature>
<gene>
    <name evidence="2" type="ORF">QRX60_47610</name>
</gene>
<feature type="transmembrane region" description="Helical" evidence="1">
    <location>
        <begin position="133"/>
        <end position="153"/>
    </location>
</feature>
<evidence type="ECO:0008006" key="4">
    <source>
        <dbReference type="Google" id="ProtNLM"/>
    </source>
</evidence>
<keyword evidence="3" id="KW-1185">Reference proteome</keyword>
<keyword evidence="1" id="KW-1133">Transmembrane helix</keyword>
<dbReference type="AlphaFoldDB" id="A0A9Y2JRG4"/>
<dbReference type="Proteomes" id="UP001239397">
    <property type="component" value="Chromosome"/>
</dbReference>
<keyword evidence="1" id="KW-0812">Transmembrane</keyword>
<evidence type="ECO:0000313" key="2">
    <source>
        <dbReference type="EMBL" id="WIY01609.1"/>
    </source>
</evidence>
<evidence type="ECO:0000313" key="3">
    <source>
        <dbReference type="Proteomes" id="UP001239397"/>
    </source>
</evidence>
<keyword evidence="1" id="KW-0472">Membrane</keyword>